<reference evidence="2 3" key="1">
    <citation type="submission" date="2018-09" db="EMBL/GenBank/DDBJ databases">
        <title>Nocardia yunnanensis sp. nov., an actinomycete isolated from a soil sample.</title>
        <authorList>
            <person name="Zhang J."/>
        </authorList>
    </citation>
    <scope>NUCLEOTIDE SEQUENCE [LARGE SCALE GENOMIC DNA]</scope>
    <source>
        <strain evidence="2 3">CFHS0054</strain>
    </source>
</reference>
<evidence type="ECO:0000313" key="3">
    <source>
        <dbReference type="Proteomes" id="UP000267164"/>
    </source>
</evidence>
<organism evidence="2 3">
    <name type="scientific">Nocardia yunnanensis</name>
    <dbReference type="NCBI Taxonomy" id="2382165"/>
    <lineage>
        <taxon>Bacteria</taxon>
        <taxon>Bacillati</taxon>
        <taxon>Actinomycetota</taxon>
        <taxon>Actinomycetes</taxon>
        <taxon>Mycobacteriales</taxon>
        <taxon>Nocardiaceae</taxon>
        <taxon>Nocardia</taxon>
    </lineage>
</organism>
<keyword evidence="3" id="KW-1185">Reference proteome</keyword>
<evidence type="ECO:0000313" key="2">
    <source>
        <dbReference type="EMBL" id="AYF78447.1"/>
    </source>
</evidence>
<feature type="compositionally biased region" description="Polar residues" evidence="1">
    <location>
        <begin position="407"/>
        <end position="423"/>
    </location>
</feature>
<dbReference type="InterPro" id="IPR025855">
    <property type="entry name" value="Replic_Relax"/>
</dbReference>
<proteinExistence type="predicted"/>
<accession>A0A386ZLE8</accession>
<gene>
    <name evidence="2" type="ORF">D7D52_36640</name>
</gene>
<feature type="region of interest" description="Disordered" evidence="1">
    <location>
        <begin position="42"/>
        <end position="76"/>
    </location>
</feature>
<feature type="compositionally biased region" description="Basic and acidic residues" evidence="1">
    <location>
        <begin position="43"/>
        <end position="57"/>
    </location>
</feature>
<name>A0A386ZLE8_9NOCA</name>
<dbReference type="OrthoDB" id="2562278at2"/>
<dbReference type="Pfam" id="PF13814">
    <property type="entry name" value="Replic_Relax"/>
    <property type="match status" value="1"/>
</dbReference>
<dbReference type="KEGG" id="nyu:D7D52_36640"/>
<feature type="region of interest" description="Disordered" evidence="1">
    <location>
        <begin position="1"/>
        <end position="25"/>
    </location>
</feature>
<dbReference type="Proteomes" id="UP000267164">
    <property type="component" value="Chromosome"/>
</dbReference>
<feature type="region of interest" description="Disordered" evidence="1">
    <location>
        <begin position="404"/>
        <end position="423"/>
    </location>
</feature>
<evidence type="ECO:0000256" key="1">
    <source>
        <dbReference type="SAM" id="MobiDB-lite"/>
    </source>
</evidence>
<protein>
    <submittedName>
        <fullName evidence="2">Uncharacterized protein</fullName>
    </submittedName>
</protein>
<dbReference type="EMBL" id="CP032568">
    <property type="protein sequence ID" value="AYF78447.1"/>
    <property type="molecule type" value="Genomic_DNA"/>
</dbReference>
<dbReference type="AlphaFoldDB" id="A0A386ZLE8"/>
<sequence>MNGHDDAAADRTAFGGADGSAGARRSIAATPTAEHGYRIRAAQHHDQGCEPKSRLNIDTHTSSHPRPRGGCAVHRGGHPDAGPWFRLLDRDRRLLSILAEHKVLTTDQIAALEFTSTRRAQDRLRKLREMGMLFAFRESLYGGGTSQTRHALGYLGARLIAAQRADKPPAPGAHALMLERLACSPTLAHRLGVNDFFCALAAHRNPARHRGTAHPDPVAGLTQWWSERQCTDCFRLDLYSGETIRLRPDGYGCWEQHDRTVRFFLEYDTGTESLTTLTGKIAVYQRFPTDEFGILLFSLHSSRRETALRAALHRAMPGHLPSVTIATMARDYAHPCGPAGPIWALWTFHDDTVTQRVRLGDLPERGPRIAHHTETGPPYNEAAFDANDRHVRAILDSNRARAGVTHLTASSDPSEQTIVETDS</sequence>